<dbReference type="Pfam" id="PF05685">
    <property type="entry name" value="Uma2"/>
    <property type="match status" value="1"/>
</dbReference>
<dbReference type="InterPro" id="IPR011335">
    <property type="entry name" value="Restrct_endonuc-II-like"/>
</dbReference>
<feature type="domain" description="Putative restriction endonuclease" evidence="1">
    <location>
        <begin position="13"/>
        <end position="184"/>
    </location>
</feature>
<reference evidence="2 3" key="1">
    <citation type="submission" date="2016-09" db="EMBL/GenBank/DDBJ databases">
        <title>Complete genome of Desulfosporosinus sp. OL.</title>
        <authorList>
            <person name="Mardanov A."/>
            <person name="Beletsky A."/>
            <person name="Panova A."/>
            <person name="Karnachuk O."/>
            <person name="Ravin N."/>
        </authorList>
    </citation>
    <scope>NUCLEOTIDE SEQUENCE [LARGE SCALE GENOMIC DNA]</scope>
    <source>
        <strain evidence="2 3">OL</strain>
    </source>
</reference>
<dbReference type="InterPro" id="IPR008538">
    <property type="entry name" value="Uma2"/>
</dbReference>
<dbReference type="PANTHER" id="PTHR36558">
    <property type="entry name" value="GLR1098 PROTEIN"/>
    <property type="match status" value="1"/>
</dbReference>
<organism evidence="2 3">
    <name type="scientific">Desulfosporosinus metallidurans</name>
    <dbReference type="NCBI Taxonomy" id="1888891"/>
    <lineage>
        <taxon>Bacteria</taxon>
        <taxon>Bacillati</taxon>
        <taxon>Bacillota</taxon>
        <taxon>Clostridia</taxon>
        <taxon>Eubacteriales</taxon>
        <taxon>Desulfitobacteriaceae</taxon>
        <taxon>Desulfosporosinus</taxon>
    </lineage>
</organism>
<dbReference type="CDD" id="cd06260">
    <property type="entry name" value="DUF820-like"/>
    <property type="match status" value="1"/>
</dbReference>
<dbReference type="OrthoDB" id="9798254at2"/>
<evidence type="ECO:0000313" key="2">
    <source>
        <dbReference type="EMBL" id="OLN31954.1"/>
    </source>
</evidence>
<evidence type="ECO:0000313" key="3">
    <source>
        <dbReference type="Proteomes" id="UP000186102"/>
    </source>
</evidence>
<dbReference type="Proteomes" id="UP000186102">
    <property type="component" value="Unassembled WGS sequence"/>
</dbReference>
<evidence type="ECO:0000259" key="1">
    <source>
        <dbReference type="Pfam" id="PF05685"/>
    </source>
</evidence>
<keyword evidence="3" id="KW-1185">Reference proteome</keyword>
<dbReference type="Gene3D" id="3.90.1570.10">
    <property type="entry name" value="tt1808, chain A"/>
    <property type="match status" value="1"/>
</dbReference>
<accession>A0A1Q8QX85</accession>
<dbReference type="InterPro" id="IPR012296">
    <property type="entry name" value="Nuclease_put_TT1808"/>
</dbReference>
<dbReference type="EMBL" id="MLBF01000012">
    <property type="protein sequence ID" value="OLN31954.1"/>
    <property type="molecule type" value="Genomic_DNA"/>
</dbReference>
<sequence length="191" mass="22243">MSLPEENKKHTYADYITWPENERWEIIDGVPYMQSAPKWQHQSISSELHRQISNYLIGKPCRVFASPFDLCLAEYNENDDEISSIIQPDIVVVCDETKLRKTGYFGVPTLIIEISSPSTARQDRVVKFNKYETASVKEYWIVEPDGKYINVFTLQENKRYGRPEAYTEEDKVQLSVFPDFTIDLKPVFDGM</sequence>
<name>A0A1Q8QX85_9FIRM</name>
<dbReference type="STRING" id="1888891.DSOL_2047"/>
<gene>
    <name evidence="2" type="ORF">DSOL_2047</name>
</gene>
<dbReference type="PANTHER" id="PTHR36558:SF1">
    <property type="entry name" value="RESTRICTION ENDONUCLEASE DOMAIN-CONTAINING PROTEIN-RELATED"/>
    <property type="match status" value="1"/>
</dbReference>
<protein>
    <recommendedName>
        <fullName evidence="1">Putative restriction endonuclease domain-containing protein</fullName>
    </recommendedName>
</protein>
<dbReference type="AlphaFoldDB" id="A0A1Q8QX85"/>
<dbReference type="SUPFAM" id="SSF52980">
    <property type="entry name" value="Restriction endonuclease-like"/>
    <property type="match status" value="1"/>
</dbReference>
<comment type="caution">
    <text evidence="2">The sequence shown here is derived from an EMBL/GenBank/DDBJ whole genome shotgun (WGS) entry which is preliminary data.</text>
</comment>
<dbReference type="RefSeq" id="WP_075364703.1">
    <property type="nucleotide sequence ID" value="NZ_MLBF01000012.1"/>
</dbReference>
<proteinExistence type="predicted"/>